<organism evidence="2 3">
    <name type="scientific">Paracraurococcus ruber</name>
    <dbReference type="NCBI Taxonomy" id="77675"/>
    <lineage>
        <taxon>Bacteria</taxon>
        <taxon>Pseudomonadati</taxon>
        <taxon>Pseudomonadota</taxon>
        <taxon>Alphaproteobacteria</taxon>
        <taxon>Acetobacterales</taxon>
        <taxon>Roseomonadaceae</taxon>
        <taxon>Paracraurococcus</taxon>
    </lineage>
</organism>
<evidence type="ECO:0000313" key="2">
    <source>
        <dbReference type="EMBL" id="MBK1661118.1"/>
    </source>
</evidence>
<feature type="chain" id="PRO_5047250229" description="DUF3455 domain-containing protein" evidence="1">
    <location>
        <begin position="23"/>
        <end position="168"/>
    </location>
</feature>
<protein>
    <recommendedName>
        <fullName evidence="4">DUF3455 domain-containing protein</fullName>
    </recommendedName>
</protein>
<keyword evidence="3" id="KW-1185">Reference proteome</keyword>
<dbReference type="Pfam" id="PF11937">
    <property type="entry name" value="DUF3455"/>
    <property type="match status" value="1"/>
</dbReference>
<gene>
    <name evidence="2" type="ORF">CKO45_23155</name>
</gene>
<evidence type="ECO:0000313" key="3">
    <source>
        <dbReference type="Proteomes" id="UP000697995"/>
    </source>
</evidence>
<evidence type="ECO:0000256" key="1">
    <source>
        <dbReference type="SAM" id="SignalP"/>
    </source>
</evidence>
<dbReference type="RefSeq" id="WP_133219522.1">
    <property type="nucleotide sequence ID" value="NZ_NRSG01000253.1"/>
</dbReference>
<name>A0ABS1D2P8_9PROT</name>
<dbReference type="EMBL" id="NRSG01000253">
    <property type="protein sequence ID" value="MBK1661118.1"/>
    <property type="molecule type" value="Genomic_DNA"/>
</dbReference>
<reference evidence="2 3" key="1">
    <citation type="journal article" date="2020" name="Microorganisms">
        <title>Osmotic Adaptation and Compatible Solute Biosynthesis of Phototrophic Bacteria as Revealed from Genome Analyses.</title>
        <authorList>
            <person name="Imhoff J.F."/>
            <person name="Rahn T."/>
            <person name="Kunzel S."/>
            <person name="Keller A."/>
            <person name="Neulinger S.C."/>
        </authorList>
    </citation>
    <scope>NUCLEOTIDE SEQUENCE [LARGE SCALE GENOMIC DNA]</scope>
    <source>
        <strain evidence="2 3">DSM 15382</strain>
    </source>
</reference>
<dbReference type="InterPro" id="IPR021851">
    <property type="entry name" value="DUF3455"/>
</dbReference>
<dbReference type="PANTHER" id="PTHR35567:SF1">
    <property type="entry name" value="CONSERVED FUNGAL PROTEIN (AFU_ORTHOLOGUE AFUA_1G14230)"/>
    <property type="match status" value="1"/>
</dbReference>
<comment type="caution">
    <text evidence="2">The sequence shown here is derived from an EMBL/GenBank/DDBJ whole genome shotgun (WGS) entry which is preliminary data.</text>
</comment>
<dbReference type="Proteomes" id="UP000697995">
    <property type="component" value="Unassembled WGS sequence"/>
</dbReference>
<sequence length="168" mass="17060">MIVLRNLALPFLALLAMPPALRAQGVPPETVAVPGARAALTLQAAGAQIHECRPDAAGGLAWRFREPVATLLQDGTTVGRHFAGPAWQLADGSLLTARATGSAPGATAADIPLLRLEPAAPGTGRFAAVVAIQRLATQGGVLTGPCTTAGALRPVPYTADYVFLVPAG</sequence>
<proteinExistence type="predicted"/>
<feature type="signal peptide" evidence="1">
    <location>
        <begin position="1"/>
        <end position="22"/>
    </location>
</feature>
<dbReference type="PANTHER" id="PTHR35567">
    <property type="entry name" value="MALATE DEHYDROGENASE (AFU_ORTHOLOGUE AFUA_2G13800)"/>
    <property type="match status" value="1"/>
</dbReference>
<accession>A0ABS1D2P8</accession>
<evidence type="ECO:0008006" key="4">
    <source>
        <dbReference type="Google" id="ProtNLM"/>
    </source>
</evidence>
<keyword evidence="1" id="KW-0732">Signal</keyword>